<dbReference type="PRINTS" id="PR00111">
    <property type="entry name" value="ABHYDROLASE"/>
</dbReference>
<dbReference type="InterPro" id="IPR050266">
    <property type="entry name" value="AB_hydrolase_sf"/>
</dbReference>
<proteinExistence type="predicted"/>
<keyword evidence="2" id="KW-0378">Hydrolase</keyword>
<dbReference type="EMBL" id="WHUG01000002">
    <property type="protein sequence ID" value="MQA37685.1"/>
    <property type="molecule type" value="Genomic_DNA"/>
</dbReference>
<dbReference type="PANTHER" id="PTHR43798:SF33">
    <property type="entry name" value="HYDROLASE, PUTATIVE (AFU_ORTHOLOGUE AFUA_2G14860)-RELATED"/>
    <property type="match status" value="1"/>
</dbReference>
<name>A0A6A7MY74_9BURK</name>
<dbReference type="Gene3D" id="3.40.50.1820">
    <property type="entry name" value="alpha/beta hydrolase"/>
    <property type="match status" value="1"/>
</dbReference>
<dbReference type="GO" id="GO:0016020">
    <property type="term" value="C:membrane"/>
    <property type="evidence" value="ECO:0007669"/>
    <property type="project" value="TreeGrafter"/>
</dbReference>
<dbReference type="SUPFAM" id="SSF53474">
    <property type="entry name" value="alpha/beta-Hydrolases"/>
    <property type="match status" value="1"/>
</dbReference>
<dbReference type="Pfam" id="PF12697">
    <property type="entry name" value="Abhydrolase_6"/>
    <property type="match status" value="1"/>
</dbReference>
<organism evidence="2 3">
    <name type="scientific">Rugamonas aquatica</name>
    <dbReference type="NCBI Taxonomy" id="2743357"/>
    <lineage>
        <taxon>Bacteria</taxon>
        <taxon>Pseudomonadati</taxon>
        <taxon>Pseudomonadota</taxon>
        <taxon>Betaproteobacteria</taxon>
        <taxon>Burkholderiales</taxon>
        <taxon>Oxalobacteraceae</taxon>
        <taxon>Telluria group</taxon>
        <taxon>Rugamonas</taxon>
    </lineage>
</organism>
<dbReference type="PANTHER" id="PTHR43798">
    <property type="entry name" value="MONOACYLGLYCEROL LIPASE"/>
    <property type="match status" value="1"/>
</dbReference>
<dbReference type="AlphaFoldDB" id="A0A6A7MY74"/>
<dbReference type="Proteomes" id="UP000440498">
    <property type="component" value="Unassembled WGS sequence"/>
</dbReference>
<dbReference type="InterPro" id="IPR029058">
    <property type="entry name" value="AB_hydrolase_fold"/>
</dbReference>
<evidence type="ECO:0000313" key="2">
    <source>
        <dbReference type="EMBL" id="MQA37685.1"/>
    </source>
</evidence>
<evidence type="ECO:0000313" key="3">
    <source>
        <dbReference type="Proteomes" id="UP000440498"/>
    </source>
</evidence>
<keyword evidence="3" id="KW-1185">Reference proteome</keyword>
<dbReference type="GO" id="GO:0016787">
    <property type="term" value="F:hydrolase activity"/>
    <property type="evidence" value="ECO:0007669"/>
    <property type="project" value="UniProtKB-KW"/>
</dbReference>
<gene>
    <name evidence="2" type="ORF">GEV02_05955</name>
</gene>
<protein>
    <submittedName>
        <fullName evidence="2">Alpha/beta fold hydrolase</fullName>
    </submittedName>
</protein>
<reference evidence="2 3" key="1">
    <citation type="submission" date="2019-10" db="EMBL/GenBank/DDBJ databases">
        <title>Two novel species isolated from a subtropical stream in China.</title>
        <authorList>
            <person name="Lu H."/>
        </authorList>
    </citation>
    <scope>NUCLEOTIDE SEQUENCE [LARGE SCALE GENOMIC DNA]</scope>
    <source>
        <strain evidence="2 3">FT29W</strain>
    </source>
</reference>
<accession>A0A6A7MY74</accession>
<sequence length="259" mass="27228">MKPAVVLLHSSMSSKAQWADLVSQLEDSFRCIAVDLLGYGASPFPADVGDGYVHTLAHEVDAVNAAIASRLEPGEAFHLIGHSYGGASALHMARRMPGRVLSLTLFEPVAFHLLPARHPARAEIVDVVGRINACAAHQDRDATRIFIDYWNRAGAFDAAPPAAQNKMVGMIAKVRLDFQALLGEAATLDDLSALTMPALVMSGAHSPASTRLLAEALAAALPEATAVQTRGGHMGPITHGAVVNSAIVNFLADAEVTAD</sequence>
<dbReference type="InterPro" id="IPR000073">
    <property type="entry name" value="AB_hydrolase_1"/>
</dbReference>
<evidence type="ECO:0000259" key="1">
    <source>
        <dbReference type="Pfam" id="PF12697"/>
    </source>
</evidence>
<dbReference type="RefSeq" id="WP_152837075.1">
    <property type="nucleotide sequence ID" value="NZ_WHUG01000002.1"/>
</dbReference>
<feature type="domain" description="AB hydrolase-1" evidence="1">
    <location>
        <begin position="5"/>
        <end position="243"/>
    </location>
</feature>
<comment type="caution">
    <text evidence="2">The sequence shown here is derived from an EMBL/GenBank/DDBJ whole genome shotgun (WGS) entry which is preliminary data.</text>
</comment>